<organism evidence="1 2">
    <name type="scientific">Rhizobium metallidurans</name>
    <dbReference type="NCBI Taxonomy" id="1265931"/>
    <lineage>
        <taxon>Bacteria</taxon>
        <taxon>Pseudomonadati</taxon>
        <taxon>Pseudomonadota</taxon>
        <taxon>Alphaproteobacteria</taxon>
        <taxon>Hyphomicrobiales</taxon>
        <taxon>Rhizobiaceae</taxon>
        <taxon>Rhizobium/Agrobacterium group</taxon>
        <taxon>Rhizobium</taxon>
    </lineage>
</organism>
<keyword evidence="2" id="KW-1185">Reference proteome</keyword>
<evidence type="ECO:0000313" key="1">
    <source>
        <dbReference type="EMBL" id="MBB3966876.1"/>
    </source>
</evidence>
<proteinExistence type="predicted"/>
<dbReference type="AlphaFoldDB" id="A0A7W6D2D0"/>
<dbReference type="RefSeq" id="WP_183902341.1">
    <property type="nucleotide sequence ID" value="NZ_JACIDW010000024.1"/>
</dbReference>
<dbReference type="Proteomes" id="UP000582090">
    <property type="component" value="Unassembled WGS sequence"/>
</dbReference>
<reference evidence="1 2" key="1">
    <citation type="submission" date="2020-08" db="EMBL/GenBank/DDBJ databases">
        <title>Genomic Encyclopedia of Type Strains, Phase IV (KMG-IV): sequencing the most valuable type-strain genomes for metagenomic binning, comparative biology and taxonomic classification.</title>
        <authorList>
            <person name="Goeker M."/>
        </authorList>
    </citation>
    <scope>NUCLEOTIDE SEQUENCE [LARGE SCALE GENOMIC DNA]</scope>
    <source>
        <strain evidence="1 2">DSM 26575</strain>
    </source>
</reference>
<protein>
    <submittedName>
        <fullName evidence="1">Uncharacterized protein</fullName>
    </submittedName>
</protein>
<comment type="caution">
    <text evidence="1">The sequence shown here is derived from an EMBL/GenBank/DDBJ whole genome shotgun (WGS) entry which is preliminary data.</text>
</comment>
<dbReference type="EMBL" id="JACIDW010000024">
    <property type="protein sequence ID" value="MBB3966876.1"/>
    <property type="molecule type" value="Genomic_DNA"/>
</dbReference>
<sequence length="56" mass="5655">MSLNPAFRPSNIAPAPGHPAARADAFGAAFRAVSVRGKGKASDAPSAVLDFKECAS</sequence>
<name>A0A7W6D2D0_9HYPH</name>
<gene>
    <name evidence="1" type="ORF">GGQ67_004569</name>
</gene>
<accession>A0A7W6D2D0</accession>
<evidence type="ECO:0000313" key="2">
    <source>
        <dbReference type="Proteomes" id="UP000582090"/>
    </source>
</evidence>